<accession>A0A1G6JPP8</accession>
<gene>
    <name evidence="4" type="ORF">SAMN04487824_10566</name>
</gene>
<dbReference type="InterPro" id="IPR050624">
    <property type="entry name" value="HTH-type_Tx_Regulator"/>
</dbReference>
<evidence type="ECO:0000256" key="1">
    <source>
        <dbReference type="ARBA" id="ARBA00023125"/>
    </source>
</evidence>
<proteinExistence type="predicted"/>
<sequence>MAASDRTKQLLADGLVELSKTMPIAEIRVKDLCATCDVDRSTFYYHFVDKYDLVAWIYAQLFERERRRASVTNGQEMIESMLDAIWTRSSFFRNALSDHSQNSLASYLLDFYIGSEREVACRYLGRSELDEETEYVIRQYSYGCLGNTIEWIQGRSALDAKTLARYQYRCMPDVLKRAWLADAASRADVAGTPTVSDLRS</sequence>
<dbReference type="InterPro" id="IPR039532">
    <property type="entry name" value="TetR_C_Firmicutes"/>
</dbReference>
<dbReference type="Gene3D" id="1.10.357.10">
    <property type="entry name" value="Tetracycline Repressor, domain 2"/>
    <property type="match status" value="1"/>
</dbReference>
<dbReference type="Pfam" id="PF14278">
    <property type="entry name" value="TetR_C_8"/>
    <property type="match status" value="1"/>
</dbReference>
<dbReference type="STRING" id="604330.SAMN04489857_0761"/>
<dbReference type="InterPro" id="IPR009057">
    <property type="entry name" value="Homeodomain-like_sf"/>
</dbReference>
<dbReference type="PROSITE" id="PS50977">
    <property type="entry name" value="HTH_TETR_2"/>
    <property type="match status" value="1"/>
</dbReference>
<dbReference type="InterPro" id="IPR001647">
    <property type="entry name" value="HTH_TetR"/>
</dbReference>
<evidence type="ECO:0000259" key="3">
    <source>
        <dbReference type="PROSITE" id="PS50977"/>
    </source>
</evidence>
<keyword evidence="1 2" id="KW-0238">DNA-binding</keyword>
<dbReference type="GO" id="GO:0003677">
    <property type="term" value="F:DNA binding"/>
    <property type="evidence" value="ECO:0007669"/>
    <property type="project" value="UniProtKB-UniRule"/>
</dbReference>
<evidence type="ECO:0000313" key="4">
    <source>
        <dbReference type="EMBL" id="SDC20699.1"/>
    </source>
</evidence>
<organism evidence="4 5">
    <name type="scientific">Parafannyhessea umbonata</name>
    <dbReference type="NCBI Taxonomy" id="604330"/>
    <lineage>
        <taxon>Bacteria</taxon>
        <taxon>Bacillati</taxon>
        <taxon>Actinomycetota</taxon>
        <taxon>Coriobacteriia</taxon>
        <taxon>Coriobacteriales</taxon>
        <taxon>Atopobiaceae</taxon>
        <taxon>Parafannyhessea</taxon>
    </lineage>
</organism>
<keyword evidence="5" id="KW-1185">Reference proteome</keyword>
<name>A0A1G6JPP8_9ACTN</name>
<dbReference type="SUPFAM" id="SSF46689">
    <property type="entry name" value="Homeodomain-like"/>
    <property type="match status" value="1"/>
</dbReference>
<dbReference type="AlphaFoldDB" id="A0A1G6JPP8"/>
<dbReference type="EMBL" id="FMZL01000005">
    <property type="protein sequence ID" value="SDC20699.1"/>
    <property type="molecule type" value="Genomic_DNA"/>
</dbReference>
<feature type="domain" description="HTH tetR-type" evidence="3">
    <location>
        <begin position="5"/>
        <end position="65"/>
    </location>
</feature>
<evidence type="ECO:0000313" key="5">
    <source>
        <dbReference type="Proteomes" id="UP000198528"/>
    </source>
</evidence>
<feature type="DNA-binding region" description="H-T-H motif" evidence="2">
    <location>
        <begin position="28"/>
        <end position="47"/>
    </location>
</feature>
<evidence type="ECO:0000256" key="2">
    <source>
        <dbReference type="PROSITE-ProRule" id="PRU00335"/>
    </source>
</evidence>
<dbReference type="PANTHER" id="PTHR43479:SF7">
    <property type="entry name" value="TETR-FAMILY TRANSCRIPTIONAL REGULATOR"/>
    <property type="match status" value="1"/>
</dbReference>
<dbReference type="RefSeq" id="WP_090845686.1">
    <property type="nucleotide sequence ID" value="NZ_FMZL01000005.1"/>
</dbReference>
<dbReference type="Proteomes" id="UP000198528">
    <property type="component" value="Unassembled WGS sequence"/>
</dbReference>
<dbReference type="PANTHER" id="PTHR43479">
    <property type="entry name" value="ACREF/ENVCD OPERON REPRESSOR-RELATED"/>
    <property type="match status" value="1"/>
</dbReference>
<protein>
    <submittedName>
        <fullName evidence="4">Transcriptional regulator, TetR family</fullName>
    </submittedName>
</protein>
<reference evidence="5" key="1">
    <citation type="submission" date="2016-10" db="EMBL/GenBank/DDBJ databases">
        <authorList>
            <person name="Varghese N."/>
            <person name="Submissions S."/>
        </authorList>
    </citation>
    <scope>NUCLEOTIDE SEQUENCE [LARGE SCALE GENOMIC DNA]</scope>
    <source>
        <strain evidence="5">DSM 22619</strain>
    </source>
</reference>